<keyword evidence="3" id="KW-1185">Reference proteome</keyword>
<feature type="non-terminal residue" evidence="2">
    <location>
        <position position="1"/>
    </location>
</feature>
<feature type="non-terminal residue" evidence="2">
    <location>
        <position position="309"/>
    </location>
</feature>
<dbReference type="AlphaFoldDB" id="A0AAD6BCL4"/>
<dbReference type="EMBL" id="JAPTMU010000008">
    <property type="protein sequence ID" value="KAJ4939656.1"/>
    <property type="molecule type" value="Genomic_DNA"/>
</dbReference>
<gene>
    <name evidence="2" type="ORF">JOQ06_029099</name>
</gene>
<comment type="caution">
    <text evidence="2">The sequence shown here is derived from an EMBL/GenBank/DDBJ whole genome shotgun (WGS) entry which is preliminary data.</text>
</comment>
<evidence type="ECO:0000256" key="1">
    <source>
        <dbReference type="SAM" id="MobiDB-lite"/>
    </source>
</evidence>
<organism evidence="2 3">
    <name type="scientific">Pogonophryne albipinna</name>
    <dbReference type="NCBI Taxonomy" id="1090488"/>
    <lineage>
        <taxon>Eukaryota</taxon>
        <taxon>Metazoa</taxon>
        <taxon>Chordata</taxon>
        <taxon>Craniata</taxon>
        <taxon>Vertebrata</taxon>
        <taxon>Euteleostomi</taxon>
        <taxon>Actinopterygii</taxon>
        <taxon>Neopterygii</taxon>
        <taxon>Teleostei</taxon>
        <taxon>Neoteleostei</taxon>
        <taxon>Acanthomorphata</taxon>
        <taxon>Eupercaria</taxon>
        <taxon>Perciformes</taxon>
        <taxon>Notothenioidei</taxon>
        <taxon>Pogonophryne</taxon>
    </lineage>
</organism>
<accession>A0AAD6BCL4</accession>
<reference evidence="2" key="1">
    <citation type="submission" date="2022-11" db="EMBL/GenBank/DDBJ databases">
        <title>Chromosome-level genome of Pogonophryne albipinna.</title>
        <authorList>
            <person name="Jo E."/>
        </authorList>
    </citation>
    <scope>NUCLEOTIDE SEQUENCE</scope>
    <source>
        <strain evidence="2">SGF0006</strain>
        <tissue evidence="2">Muscle</tissue>
    </source>
</reference>
<evidence type="ECO:0000313" key="3">
    <source>
        <dbReference type="Proteomes" id="UP001219934"/>
    </source>
</evidence>
<name>A0AAD6BCL4_9TELE</name>
<proteinExistence type="predicted"/>
<protein>
    <submittedName>
        <fullName evidence="2">Uncharacterized protein</fullName>
    </submittedName>
</protein>
<dbReference type="Proteomes" id="UP001219934">
    <property type="component" value="Unassembled WGS sequence"/>
</dbReference>
<evidence type="ECO:0000313" key="2">
    <source>
        <dbReference type="EMBL" id="KAJ4939656.1"/>
    </source>
</evidence>
<sequence>TVCLTFNTSLFPSHGGHLVGSISVTCQRRLHILPNYQVFGKPNKEPGSPKSSVPFDMVIIQRQWVHAVPPGSGPVVSQLPYLRPKFTVQGLCAPLYPPRGSAPPLLSLTRIASIPGPPCLLIPVVTVQCRDLSPAHSLVIEDPLCSFTAPTAQSLPDCTTPLPVSLSLVRGQQGPHCGPLSCSWLDLNGPFDGPPEAFHRAPCHGARGPGEVQSLLTELSPDGKRERNELSAALSQLERSSPPTAAWLTGLYCVSSGGERCHEIVDVHIESGSGGWLTRVPCAMGPSPSVDNAAAPAVTGPNPGAAGMT</sequence>
<feature type="region of interest" description="Disordered" evidence="1">
    <location>
        <begin position="289"/>
        <end position="309"/>
    </location>
</feature>